<evidence type="ECO:0000256" key="3">
    <source>
        <dbReference type="ARBA" id="ARBA00023134"/>
    </source>
</evidence>
<dbReference type="FunFam" id="3.40.50.300:FF:000590">
    <property type="entry name" value="Ribosome biogenesis GTPase A"/>
    <property type="match status" value="1"/>
</dbReference>
<dbReference type="GO" id="GO:0006412">
    <property type="term" value="P:translation"/>
    <property type="evidence" value="ECO:0007669"/>
    <property type="project" value="TreeGrafter"/>
</dbReference>
<evidence type="ECO:0000256" key="4">
    <source>
        <dbReference type="PIRNR" id="PIRNR006230"/>
    </source>
</evidence>
<feature type="domain" description="CP-type G" evidence="6">
    <location>
        <begin position="10"/>
        <end position="178"/>
    </location>
</feature>
<dbReference type="Gene3D" id="1.10.1580.10">
    <property type="match status" value="1"/>
</dbReference>
<keyword evidence="8" id="KW-1185">Reference proteome</keyword>
<dbReference type="GO" id="GO:0005525">
    <property type="term" value="F:GTP binding"/>
    <property type="evidence" value="ECO:0007669"/>
    <property type="project" value="UniProtKB-KW"/>
</dbReference>
<evidence type="ECO:0000256" key="1">
    <source>
        <dbReference type="ARBA" id="ARBA00014898"/>
    </source>
</evidence>
<dbReference type="Proteomes" id="UP000298324">
    <property type="component" value="Unassembled WGS sequence"/>
</dbReference>
<dbReference type="InterPro" id="IPR030378">
    <property type="entry name" value="G_CP_dom"/>
</dbReference>
<comment type="caution">
    <text evidence="7">The sequence shown here is derived from an EMBL/GenBank/DDBJ whole genome shotgun (WGS) entry which is preliminary data.</text>
</comment>
<evidence type="ECO:0000313" key="7">
    <source>
        <dbReference type="EMBL" id="TEB05475.1"/>
    </source>
</evidence>
<dbReference type="NCBIfam" id="TIGR03596">
    <property type="entry name" value="GTPase_YlqF"/>
    <property type="match status" value="1"/>
</dbReference>
<dbReference type="AlphaFoldDB" id="A0A4Y7R939"/>
<dbReference type="InterPro" id="IPR023179">
    <property type="entry name" value="GTP-bd_ortho_bundle_sf"/>
</dbReference>
<dbReference type="InterPro" id="IPR006073">
    <property type="entry name" value="GTP-bd"/>
</dbReference>
<gene>
    <name evidence="7" type="primary">rbgA</name>
    <name evidence="7" type="ORF">Psch_02516</name>
</gene>
<dbReference type="Gene3D" id="3.40.50.300">
    <property type="entry name" value="P-loop containing nucleotide triphosphate hydrolases"/>
    <property type="match status" value="1"/>
</dbReference>
<protein>
    <recommendedName>
        <fullName evidence="1 4">Ribosome biogenesis GTPase A</fullName>
    </recommendedName>
</protein>
<comment type="function">
    <text evidence="4">Required for a late step of 50S ribosomal subunit assembly. Has GTPase activity.</text>
</comment>
<dbReference type="InterPro" id="IPR019991">
    <property type="entry name" value="GTP-bd_ribosome_bgen"/>
</dbReference>
<dbReference type="SUPFAM" id="SSF52540">
    <property type="entry name" value="P-loop containing nucleoside triphosphate hydrolases"/>
    <property type="match status" value="1"/>
</dbReference>
<accession>A0A4Y7R939</accession>
<proteinExistence type="inferred from homology"/>
<dbReference type="GO" id="GO:0005737">
    <property type="term" value="C:cytoplasm"/>
    <property type="evidence" value="ECO:0007669"/>
    <property type="project" value="UniProtKB-SubCell"/>
</dbReference>
<feature type="binding site" evidence="5">
    <location>
        <position position="174"/>
    </location>
    <ligand>
        <name>GTP</name>
        <dbReference type="ChEBI" id="CHEBI:37565"/>
    </ligand>
</feature>
<dbReference type="GO" id="GO:0003924">
    <property type="term" value="F:GTPase activity"/>
    <property type="evidence" value="ECO:0007669"/>
    <property type="project" value="TreeGrafter"/>
</dbReference>
<sequence length="282" mass="31157">MDIQWYPGHMAKARRLVKEYLKLVDVVIEVLDARIPSSSRNPDIDELAGQKPRLVIFNKSDLADPEQTRLWKAVLAKAGFPSIAVDSISGSGARDVSGQVNKLAAPKIQALVSNGRRPRAPRCMVLGIPNVGKSFFINKLVGQRAVRTGDKPGVTRGQQWVRVAGNIDLLDTPGILWPKLEDQEAAYRLAVTGAIKDEVYDLYGTAGKLLKWLADNYPEAIRERYQIADLTAEPEQLLEAVGVRRGFYISGGAVDSLKSARIVIKEFREGKLGRYTLDRPPV</sequence>
<dbReference type="CDD" id="cd01856">
    <property type="entry name" value="YlqF"/>
    <property type="match status" value="1"/>
</dbReference>
<keyword evidence="2 4" id="KW-0547">Nucleotide-binding</keyword>
<comment type="subcellular location">
    <subcellularLocation>
        <location evidence="4">Cytoplasm</location>
    </subcellularLocation>
</comment>
<dbReference type="Pfam" id="PF01926">
    <property type="entry name" value="MMR_HSR1"/>
    <property type="match status" value="1"/>
</dbReference>
<dbReference type="InterPro" id="IPR016478">
    <property type="entry name" value="GTPase_MTG1"/>
</dbReference>
<dbReference type="EMBL" id="QFGA01000002">
    <property type="protein sequence ID" value="TEB05475.1"/>
    <property type="molecule type" value="Genomic_DNA"/>
</dbReference>
<evidence type="ECO:0000259" key="6">
    <source>
        <dbReference type="PROSITE" id="PS51721"/>
    </source>
</evidence>
<dbReference type="PANTHER" id="PTHR45782">
    <property type="entry name" value="MITOCHONDRIAL RIBOSOME-ASSOCIATED GTPASE 1"/>
    <property type="match status" value="1"/>
</dbReference>
<reference evidence="7 8" key="1">
    <citation type="journal article" date="2018" name="Environ. Microbiol.">
        <title>Novel energy conservation strategies and behaviour of Pelotomaculum schinkii driving syntrophic propionate catabolism.</title>
        <authorList>
            <person name="Hidalgo-Ahumada C.A.P."/>
            <person name="Nobu M.K."/>
            <person name="Narihiro T."/>
            <person name="Tamaki H."/>
            <person name="Liu W.T."/>
            <person name="Kamagata Y."/>
            <person name="Stams A.J.M."/>
            <person name="Imachi H."/>
            <person name="Sousa D.Z."/>
        </authorList>
    </citation>
    <scope>NUCLEOTIDE SEQUENCE [LARGE SCALE GENOMIC DNA]</scope>
    <source>
        <strain evidence="7 8">HH</strain>
    </source>
</reference>
<keyword evidence="4" id="KW-0963">Cytoplasm</keyword>
<keyword evidence="3 4" id="KW-0342">GTP-binding</keyword>
<evidence type="ECO:0000256" key="2">
    <source>
        <dbReference type="ARBA" id="ARBA00022741"/>
    </source>
</evidence>
<feature type="binding site" evidence="5">
    <location>
        <begin position="58"/>
        <end position="61"/>
    </location>
    <ligand>
        <name>GTP</name>
        <dbReference type="ChEBI" id="CHEBI:37565"/>
    </ligand>
</feature>
<comment type="similarity">
    <text evidence="4">Belongs to the TRAFAC class YlqF/YawG GTPase family. MTG1 subfamily.</text>
</comment>
<name>A0A4Y7R939_9FIRM</name>
<dbReference type="PROSITE" id="PS51721">
    <property type="entry name" value="G_CP"/>
    <property type="match status" value="1"/>
</dbReference>
<dbReference type="RefSeq" id="WP_190240523.1">
    <property type="nucleotide sequence ID" value="NZ_QFGA01000002.1"/>
</dbReference>
<organism evidence="7 8">
    <name type="scientific">Pelotomaculum schinkii</name>
    <dbReference type="NCBI Taxonomy" id="78350"/>
    <lineage>
        <taxon>Bacteria</taxon>
        <taxon>Bacillati</taxon>
        <taxon>Bacillota</taxon>
        <taxon>Clostridia</taxon>
        <taxon>Eubacteriales</taxon>
        <taxon>Desulfotomaculaceae</taxon>
        <taxon>Pelotomaculum</taxon>
    </lineage>
</organism>
<dbReference type="InterPro" id="IPR027417">
    <property type="entry name" value="P-loop_NTPase"/>
</dbReference>
<dbReference type="PANTHER" id="PTHR45782:SF4">
    <property type="entry name" value="MITOCHONDRIAL RIBOSOME-ASSOCIATED GTPASE 1"/>
    <property type="match status" value="1"/>
</dbReference>
<evidence type="ECO:0000313" key="8">
    <source>
        <dbReference type="Proteomes" id="UP000298324"/>
    </source>
</evidence>
<evidence type="ECO:0000256" key="5">
    <source>
        <dbReference type="PIRSR" id="PIRSR006230-1"/>
    </source>
</evidence>
<dbReference type="PIRSF" id="PIRSF006230">
    <property type="entry name" value="MG442"/>
    <property type="match status" value="1"/>
</dbReference>